<feature type="transmembrane region" description="Helical" evidence="8">
    <location>
        <begin position="334"/>
        <end position="353"/>
    </location>
</feature>
<dbReference type="Proteomes" id="UP000838412">
    <property type="component" value="Chromosome 3"/>
</dbReference>
<dbReference type="Gene3D" id="1.20.1250.20">
    <property type="entry name" value="MFS general substrate transporter like domains"/>
    <property type="match status" value="2"/>
</dbReference>
<accession>A0A8J9ZKU0</accession>
<evidence type="ECO:0000256" key="2">
    <source>
        <dbReference type="ARBA" id="ARBA00022448"/>
    </source>
</evidence>
<evidence type="ECO:0000256" key="7">
    <source>
        <dbReference type="SAM" id="MobiDB-lite"/>
    </source>
</evidence>
<feature type="domain" description="Major facilitator superfamily (MFS) profile" evidence="9">
    <location>
        <begin position="17"/>
        <end position="449"/>
    </location>
</feature>
<dbReference type="GO" id="GO:0050803">
    <property type="term" value="P:regulation of synapse structure or activity"/>
    <property type="evidence" value="ECO:0007669"/>
    <property type="project" value="TreeGrafter"/>
</dbReference>
<evidence type="ECO:0000256" key="4">
    <source>
        <dbReference type="ARBA" id="ARBA00022847"/>
    </source>
</evidence>
<dbReference type="FunFam" id="1.20.1250.20:FF:000003">
    <property type="entry name" value="Solute carrier family 17 member 3"/>
    <property type="match status" value="1"/>
</dbReference>
<evidence type="ECO:0000256" key="5">
    <source>
        <dbReference type="ARBA" id="ARBA00022989"/>
    </source>
</evidence>
<dbReference type="EMBL" id="OV696688">
    <property type="protein sequence ID" value="CAH1257199.1"/>
    <property type="molecule type" value="Genomic_DNA"/>
</dbReference>
<dbReference type="GO" id="GO:0005326">
    <property type="term" value="F:neurotransmitter transmembrane transporter activity"/>
    <property type="evidence" value="ECO:0007669"/>
    <property type="project" value="TreeGrafter"/>
</dbReference>
<feature type="transmembrane region" description="Helical" evidence="8">
    <location>
        <begin position="399"/>
        <end position="417"/>
    </location>
</feature>
<feature type="transmembrane region" description="Helical" evidence="8">
    <location>
        <begin position="302"/>
        <end position="322"/>
    </location>
</feature>
<keyword evidence="6 8" id="KW-0472">Membrane</keyword>
<keyword evidence="2" id="KW-0813">Transport</keyword>
<feature type="transmembrane region" description="Helical" evidence="8">
    <location>
        <begin position="160"/>
        <end position="179"/>
    </location>
</feature>
<evidence type="ECO:0000256" key="6">
    <source>
        <dbReference type="ARBA" id="ARBA00023136"/>
    </source>
</evidence>
<comment type="subcellular location">
    <subcellularLocation>
        <location evidence="1">Membrane</location>
        <topology evidence="1">Multi-pass membrane protein</topology>
    </subcellularLocation>
</comment>
<keyword evidence="4" id="KW-0769">Symport</keyword>
<protein>
    <submittedName>
        <fullName evidence="10">SLC17A8 protein</fullName>
    </submittedName>
</protein>
<dbReference type="PROSITE" id="PS50850">
    <property type="entry name" value="MFS"/>
    <property type="match status" value="1"/>
</dbReference>
<feature type="compositionally biased region" description="Polar residues" evidence="7">
    <location>
        <begin position="232"/>
        <end position="244"/>
    </location>
</feature>
<name>A0A8J9ZKU0_BRALA</name>
<reference evidence="10" key="1">
    <citation type="submission" date="2022-01" db="EMBL/GenBank/DDBJ databases">
        <authorList>
            <person name="Braso-Vives M."/>
        </authorList>
    </citation>
    <scope>NUCLEOTIDE SEQUENCE</scope>
</reference>
<dbReference type="AlphaFoldDB" id="A0A8J9ZKU0"/>
<sequence length="529" mass="58026">MELSHVPKRYVVTCLVYFGILCQYSMKRNLDVAIVAMVNTTSPEYAMAQGEEHVTARPEFDWSQTMIGVLFGCYYWGYLLTKLIGGYLFDRYSSMRILEGSIFLSAVIHIVQPPAARLHVSAFIISLIMQGIVESMTVPAAYAVMGAWAPHTDNIQGTPFVLTGQYIGMFLGASATGAITEKLGWAASFYIFGMIGIAWGVVADVSIRDLSLERPPKPDQEDGSFLQEDQDGNNTNQETTFSTQKSERPPIPWRRMFTSPAVHVIVVCQVFLQCAAHLMLTYAPLYYTHSFHRDVKTVGTSAGVPLLIVTLGLSVAGTVTGSRYGRSTRTTVRANTIGFFGLAASYILLAVSTNFGRSLTSFCLAGTFVAIAMGGGFAMSPLDIAPNFAAEIKGISTTISHLVGSVFVVVVGLLTKYKTREEWSLIFTVTACALIVAAIFFIIFGSGEEQSWARGETKEKILTSTTLAGPDVKTVFTRTILPVQHPLEEDYMSRHNLRNSEEEGEYPEEEAFSAAMVNPLVDRKYAKSH</sequence>
<dbReference type="Pfam" id="PF07690">
    <property type="entry name" value="MFS_1"/>
    <property type="match status" value="1"/>
</dbReference>
<keyword evidence="3 8" id="KW-0812">Transmembrane</keyword>
<organism evidence="10 11">
    <name type="scientific">Branchiostoma lanceolatum</name>
    <name type="common">Common lancelet</name>
    <name type="synonym">Amphioxus lanceolatum</name>
    <dbReference type="NCBI Taxonomy" id="7740"/>
    <lineage>
        <taxon>Eukaryota</taxon>
        <taxon>Metazoa</taxon>
        <taxon>Chordata</taxon>
        <taxon>Cephalochordata</taxon>
        <taxon>Leptocardii</taxon>
        <taxon>Amphioxiformes</taxon>
        <taxon>Branchiostomatidae</taxon>
        <taxon>Branchiostoma</taxon>
    </lineage>
</organism>
<feature type="transmembrane region" description="Helical" evidence="8">
    <location>
        <begin position="122"/>
        <end position="148"/>
    </location>
</feature>
<keyword evidence="5 8" id="KW-1133">Transmembrane helix</keyword>
<dbReference type="FunFam" id="1.20.1250.20:FF:000423">
    <property type="entry name" value="Putative inorganic phosphate cotransporter-like Protein"/>
    <property type="match status" value="1"/>
</dbReference>
<feature type="transmembrane region" description="Helical" evidence="8">
    <location>
        <begin position="423"/>
        <end position="444"/>
    </location>
</feature>
<evidence type="ECO:0000313" key="10">
    <source>
        <dbReference type="EMBL" id="CAH1257199.1"/>
    </source>
</evidence>
<dbReference type="GO" id="GO:0098700">
    <property type="term" value="P:neurotransmitter loading into synaptic vesicle"/>
    <property type="evidence" value="ECO:0007669"/>
    <property type="project" value="TreeGrafter"/>
</dbReference>
<dbReference type="GO" id="GO:0035249">
    <property type="term" value="P:synaptic transmission, glutamatergic"/>
    <property type="evidence" value="ECO:0007669"/>
    <property type="project" value="TreeGrafter"/>
</dbReference>
<feature type="transmembrane region" description="Helical" evidence="8">
    <location>
        <begin position="66"/>
        <end position="85"/>
    </location>
</feature>
<dbReference type="GO" id="GO:0060076">
    <property type="term" value="C:excitatory synapse"/>
    <property type="evidence" value="ECO:0007669"/>
    <property type="project" value="TreeGrafter"/>
</dbReference>
<dbReference type="OrthoDB" id="2985014at2759"/>
<dbReference type="InterPro" id="IPR020846">
    <property type="entry name" value="MFS_dom"/>
</dbReference>
<dbReference type="PANTHER" id="PTHR11662:SF456">
    <property type="entry name" value="VESICULAR GLUTAMATE TRANSPORTER, ISOFORM A"/>
    <property type="match status" value="1"/>
</dbReference>
<evidence type="ECO:0000259" key="9">
    <source>
        <dbReference type="PROSITE" id="PS50850"/>
    </source>
</evidence>
<evidence type="ECO:0000256" key="1">
    <source>
        <dbReference type="ARBA" id="ARBA00004141"/>
    </source>
</evidence>
<dbReference type="InterPro" id="IPR050382">
    <property type="entry name" value="MFS_Na/Anion_cotransporter"/>
</dbReference>
<dbReference type="SUPFAM" id="SSF103473">
    <property type="entry name" value="MFS general substrate transporter"/>
    <property type="match status" value="1"/>
</dbReference>
<gene>
    <name evidence="10" type="primary">SLC17A8</name>
    <name evidence="10" type="ORF">BLAG_LOCUS15204</name>
</gene>
<dbReference type="GO" id="GO:0005313">
    <property type="term" value="F:L-glutamate transmembrane transporter activity"/>
    <property type="evidence" value="ECO:0007669"/>
    <property type="project" value="TreeGrafter"/>
</dbReference>
<dbReference type="GO" id="GO:0030672">
    <property type="term" value="C:synaptic vesicle membrane"/>
    <property type="evidence" value="ECO:0007669"/>
    <property type="project" value="TreeGrafter"/>
</dbReference>
<feature type="transmembrane region" description="Helical" evidence="8">
    <location>
        <begin position="359"/>
        <end position="378"/>
    </location>
</feature>
<feature type="transmembrane region" description="Helical" evidence="8">
    <location>
        <begin position="185"/>
        <end position="207"/>
    </location>
</feature>
<feature type="transmembrane region" description="Helical" evidence="8">
    <location>
        <begin position="261"/>
        <end position="282"/>
    </location>
</feature>
<evidence type="ECO:0000256" key="8">
    <source>
        <dbReference type="SAM" id="Phobius"/>
    </source>
</evidence>
<evidence type="ECO:0000313" key="11">
    <source>
        <dbReference type="Proteomes" id="UP000838412"/>
    </source>
</evidence>
<dbReference type="InterPro" id="IPR036259">
    <property type="entry name" value="MFS_trans_sf"/>
</dbReference>
<dbReference type="GO" id="GO:0015293">
    <property type="term" value="F:symporter activity"/>
    <property type="evidence" value="ECO:0007669"/>
    <property type="project" value="UniProtKB-KW"/>
</dbReference>
<feature type="region of interest" description="Disordered" evidence="7">
    <location>
        <begin position="213"/>
        <end position="251"/>
    </location>
</feature>
<dbReference type="InterPro" id="IPR011701">
    <property type="entry name" value="MFS"/>
</dbReference>
<keyword evidence="11" id="KW-1185">Reference proteome</keyword>
<dbReference type="PANTHER" id="PTHR11662">
    <property type="entry name" value="SOLUTE CARRIER FAMILY 17"/>
    <property type="match status" value="1"/>
</dbReference>
<proteinExistence type="predicted"/>
<evidence type="ECO:0000256" key="3">
    <source>
        <dbReference type="ARBA" id="ARBA00022692"/>
    </source>
</evidence>